<organism evidence="3 4">
    <name type="scientific">Armillaria tabescens</name>
    <name type="common">Ringless honey mushroom</name>
    <name type="synonym">Agaricus tabescens</name>
    <dbReference type="NCBI Taxonomy" id="1929756"/>
    <lineage>
        <taxon>Eukaryota</taxon>
        <taxon>Fungi</taxon>
        <taxon>Dikarya</taxon>
        <taxon>Basidiomycota</taxon>
        <taxon>Agaricomycotina</taxon>
        <taxon>Agaricomycetes</taxon>
        <taxon>Agaricomycetidae</taxon>
        <taxon>Agaricales</taxon>
        <taxon>Marasmiineae</taxon>
        <taxon>Physalacriaceae</taxon>
        <taxon>Desarmillaria</taxon>
    </lineage>
</organism>
<feature type="transmembrane region" description="Helical" evidence="2">
    <location>
        <begin position="27"/>
        <end position="49"/>
    </location>
</feature>
<dbReference type="Proteomes" id="UP001175211">
    <property type="component" value="Unassembled WGS sequence"/>
</dbReference>
<feature type="transmembrane region" description="Helical" evidence="2">
    <location>
        <begin position="56"/>
        <end position="78"/>
    </location>
</feature>
<evidence type="ECO:0000256" key="1">
    <source>
        <dbReference type="SAM" id="MobiDB-lite"/>
    </source>
</evidence>
<feature type="transmembrane region" description="Helical" evidence="2">
    <location>
        <begin position="204"/>
        <end position="227"/>
    </location>
</feature>
<keyword evidence="4" id="KW-1185">Reference proteome</keyword>
<feature type="transmembrane region" description="Helical" evidence="2">
    <location>
        <begin position="90"/>
        <end position="118"/>
    </location>
</feature>
<keyword evidence="2" id="KW-1133">Transmembrane helix</keyword>
<dbReference type="AlphaFoldDB" id="A0AA39J7A6"/>
<accession>A0AA39J7A6</accession>
<evidence type="ECO:0000256" key="2">
    <source>
        <dbReference type="SAM" id="Phobius"/>
    </source>
</evidence>
<dbReference type="RefSeq" id="XP_060322623.1">
    <property type="nucleotide sequence ID" value="XM_060478602.1"/>
</dbReference>
<comment type="caution">
    <text evidence="3">The sequence shown here is derived from an EMBL/GenBank/DDBJ whole genome shotgun (WGS) entry which is preliminary data.</text>
</comment>
<dbReference type="EMBL" id="JAUEPS010000109">
    <property type="protein sequence ID" value="KAK0437466.1"/>
    <property type="molecule type" value="Genomic_DNA"/>
</dbReference>
<dbReference type="GeneID" id="85362150"/>
<proteinExistence type="predicted"/>
<gene>
    <name evidence="3" type="ORF">EV420DRAFT_1651969</name>
</gene>
<reference evidence="3" key="1">
    <citation type="submission" date="2023-06" db="EMBL/GenBank/DDBJ databases">
        <authorList>
            <consortium name="Lawrence Berkeley National Laboratory"/>
            <person name="Ahrendt S."/>
            <person name="Sahu N."/>
            <person name="Indic B."/>
            <person name="Wong-Bajracharya J."/>
            <person name="Merenyi Z."/>
            <person name="Ke H.-M."/>
            <person name="Monk M."/>
            <person name="Kocsube S."/>
            <person name="Drula E."/>
            <person name="Lipzen A."/>
            <person name="Balint B."/>
            <person name="Henrissat B."/>
            <person name="Andreopoulos B."/>
            <person name="Martin F.M."/>
            <person name="Harder C.B."/>
            <person name="Rigling D."/>
            <person name="Ford K.L."/>
            <person name="Foster G.D."/>
            <person name="Pangilinan J."/>
            <person name="Papanicolaou A."/>
            <person name="Barry K."/>
            <person name="LaButti K."/>
            <person name="Viragh M."/>
            <person name="Koriabine M."/>
            <person name="Yan M."/>
            <person name="Riley R."/>
            <person name="Champramary S."/>
            <person name="Plett K.L."/>
            <person name="Tsai I.J."/>
            <person name="Slot J."/>
            <person name="Sipos G."/>
            <person name="Plett J."/>
            <person name="Nagy L.G."/>
            <person name="Grigoriev I.V."/>
        </authorList>
    </citation>
    <scope>NUCLEOTIDE SEQUENCE</scope>
    <source>
        <strain evidence="3">CCBAS 213</strain>
    </source>
</reference>
<feature type="region of interest" description="Disordered" evidence="1">
    <location>
        <begin position="266"/>
        <end position="308"/>
    </location>
</feature>
<name>A0AA39J7A6_ARMTA</name>
<keyword evidence="2" id="KW-0812">Transmembrane</keyword>
<evidence type="ECO:0000313" key="4">
    <source>
        <dbReference type="Proteomes" id="UP001175211"/>
    </source>
</evidence>
<evidence type="ECO:0000313" key="3">
    <source>
        <dbReference type="EMBL" id="KAK0437466.1"/>
    </source>
</evidence>
<feature type="transmembrane region" description="Helical" evidence="2">
    <location>
        <begin position="130"/>
        <end position="150"/>
    </location>
</feature>
<protein>
    <submittedName>
        <fullName evidence="3">Uncharacterized protein</fullName>
    </submittedName>
</protein>
<feature type="transmembrane region" description="Helical" evidence="2">
    <location>
        <begin position="170"/>
        <end position="192"/>
    </location>
</feature>
<keyword evidence="2" id="KW-0472">Membrane</keyword>
<sequence length="308" mass="33579">MVAHTLTIDDNKVSMLKDFNTELNLEVLYALLHGLYTGIIAVTLWVYLGNIHPSKIMIMVIISLYVLATIDFTLIWSIGRSAFTVNGKSLGAVFLAVNGPATTTLATGITAIVSVILADFTTIWRCWMVWGQRWVVVVFPIFFLLSGIGFKMIDVLKRFINATDYRLGVNLYSCLILATTLWCTFSILYRIWTVLGRAHGGIGIYYRVIEVLVESSLLYSASLILYLGLFAHDSSNSALVYWDSVAAFARGVAPTLLVGRIAAGHARPDDSWSDASSTGNSTGGDVCDLEAQTENTGIGEPSSIVGSE</sequence>